<organism evidence="8 9">
    <name type="scientific">Stutzerimonas stutzeri RCH2</name>
    <dbReference type="NCBI Taxonomy" id="644801"/>
    <lineage>
        <taxon>Bacteria</taxon>
        <taxon>Pseudomonadati</taxon>
        <taxon>Pseudomonadota</taxon>
        <taxon>Gammaproteobacteria</taxon>
        <taxon>Pseudomonadales</taxon>
        <taxon>Pseudomonadaceae</taxon>
        <taxon>Stutzerimonas</taxon>
    </lineage>
</organism>
<dbReference type="InterPro" id="IPR035965">
    <property type="entry name" value="PAS-like_dom_sf"/>
</dbReference>
<feature type="domain" description="PAS" evidence="7">
    <location>
        <begin position="224"/>
        <end position="290"/>
    </location>
</feature>
<dbReference type="SUPFAM" id="SSF55785">
    <property type="entry name" value="PYP-like sensor domain (PAS domain)"/>
    <property type="match status" value="4"/>
</dbReference>
<name>L0GGW7_STUST</name>
<evidence type="ECO:0000259" key="7">
    <source>
        <dbReference type="SMART" id="SM00091"/>
    </source>
</evidence>
<reference evidence="8 9" key="1">
    <citation type="submission" date="2011-10" db="EMBL/GenBank/DDBJ databases">
        <title>Complete sequence of chromosome of Pseudomonas stutzeri RCH2.</title>
        <authorList>
            <consortium name="US DOE Joint Genome Institute"/>
            <person name="Lucas S."/>
            <person name="Han J."/>
            <person name="Lapidus A."/>
            <person name="Cheng J.-F."/>
            <person name="Goodwin L."/>
            <person name="Pitluck S."/>
            <person name="Peters L."/>
            <person name="Ovchinnikova G."/>
            <person name="Zeytun A."/>
            <person name="Lu M."/>
            <person name="Detter J.C."/>
            <person name="Han C."/>
            <person name="Tapia R."/>
            <person name="Land M."/>
            <person name="Hauser L."/>
            <person name="Kyrpides N."/>
            <person name="Ivanova N."/>
            <person name="Pagani I."/>
            <person name="Chakraborty R."/>
            <person name="Arkin A."/>
            <person name="Dehal P."/>
            <person name="Wall J."/>
            <person name="Hazen T."/>
            <person name="Woyke T."/>
        </authorList>
    </citation>
    <scope>NUCLEOTIDE SEQUENCE [LARGE SCALE GENOMIC DNA]</scope>
    <source>
        <strain evidence="8 9">RCH2</strain>
    </source>
</reference>
<evidence type="ECO:0000256" key="5">
    <source>
        <dbReference type="ARBA" id="ARBA00022777"/>
    </source>
</evidence>
<keyword evidence="3" id="KW-0597">Phosphoprotein</keyword>
<dbReference type="Proteomes" id="UP000010820">
    <property type="component" value="Chromosome"/>
</dbReference>
<keyword evidence="5" id="KW-0418">Kinase</keyword>
<dbReference type="HOGENOM" id="CLU_455509_0_0_6"/>
<dbReference type="EC" id="2.7.13.3" evidence="2"/>
<evidence type="ECO:0000256" key="3">
    <source>
        <dbReference type="ARBA" id="ARBA00022553"/>
    </source>
</evidence>
<evidence type="ECO:0000256" key="4">
    <source>
        <dbReference type="ARBA" id="ARBA00022679"/>
    </source>
</evidence>
<feature type="domain" description="PAS" evidence="7">
    <location>
        <begin position="341"/>
        <end position="407"/>
    </location>
</feature>
<dbReference type="CDD" id="cd00130">
    <property type="entry name" value="PAS"/>
    <property type="match status" value="1"/>
</dbReference>
<dbReference type="RefSeq" id="WP_015275612.1">
    <property type="nucleotide sequence ID" value="NC_019936.1"/>
</dbReference>
<dbReference type="KEGG" id="psh:Psest_0663"/>
<dbReference type="Pfam" id="PF08448">
    <property type="entry name" value="PAS_4"/>
    <property type="match status" value="2"/>
</dbReference>
<keyword evidence="6" id="KW-0812">Transmembrane</keyword>
<evidence type="ECO:0000256" key="6">
    <source>
        <dbReference type="SAM" id="Phobius"/>
    </source>
</evidence>
<dbReference type="AlphaFoldDB" id="L0GGW7"/>
<dbReference type="SMART" id="SM00091">
    <property type="entry name" value="PAS"/>
    <property type="match status" value="3"/>
</dbReference>
<dbReference type="InterPro" id="IPR013656">
    <property type="entry name" value="PAS_4"/>
</dbReference>
<accession>L0GGW7</accession>
<dbReference type="EMBL" id="CP003071">
    <property type="protein sequence ID" value="AGA85261.1"/>
    <property type="molecule type" value="Genomic_DNA"/>
</dbReference>
<evidence type="ECO:0000256" key="1">
    <source>
        <dbReference type="ARBA" id="ARBA00000085"/>
    </source>
</evidence>
<dbReference type="PATRIC" id="fig|644801.3.peg.647"/>
<dbReference type="PANTHER" id="PTHR43304:SF1">
    <property type="entry name" value="PAC DOMAIN-CONTAINING PROTEIN"/>
    <property type="match status" value="1"/>
</dbReference>
<dbReference type="STRING" id="644801.Psest_0663"/>
<dbReference type="InterPro" id="IPR052162">
    <property type="entry name" value="Sensor_kinase/Photoreceptor"/>
</dbReference>
<evidence type="ECO:0000313" key="8">
    <source>
        <dbReference type="EMBL" id="AGA85261.1"/>
    </source>
</evidence>
<comment type="catalytic activity">
    <reaction evidence="1">
        <text>ATP + protein L-histidine = ADP + protein N-phospho-L-histidine.</text>
        <dbReference type="EC" id="2.7.13.3"/>
    </reaction>
</comment>
<dbReference type="InterPro" id="IPR000014">
    <property type="entry name" value="PAS"/>
</dbReference>
<feature type="transmembrane region" description="Helical" evidence="6">
    <location>
        <begin position="33"/>
        <end position="53"/>
    </location>
</feature>
<sequence length="599" mass="64960">MHPHSADVFVDAYLARHAGPSVASPRPAWQKPWLLALLAAAISLLAGVLWRSLDLPAGPALVLPGIAVAGALPVYLCARLLHQRKRLTHARGEVALLRQLCSLWAQSEGACLKELDAHGRLLAMSERGRQLMDVCDFDALRGSDWLGIWPGEAAATARDAFARALAGEPARFSGFCPTLAGVAKWWDVLIMPLPGAGEATSMLVLSWDVTEVRQRACQLQTTNDELTTLLEHLDDGFCRLDRSWRLVELNGRAVALLQRPRSELLGTLLWDLLPQARGAELGVALQEVMDLGIARRIETFSPQYQGWYRIHAYPHADGLYLFFSDISRDVASAQTAQAVQARLRLSQQVGLFGDWQFDLTSQRLDLSDQALQLLGMPSGAAAGEALLERLHPQDRLGFVAAMLDLAEGQTGFDARVRLSGTAAEDWRHFHFAGTVIRTKAHPAGLLVGCLQDVTEQQRREARLEDAEAFTRGIIDALPLAIGVIDGNGRLITANQVWMAGGNAPAALSGCKSLDYLARCRAATGDGFDAGARLADGIEALLAGTGDPFVFSYEHGSDAQRRVYQSSALLMSTLTRRVLVVHELLTGESRNSEGAALTPA</sequence>
<dbReference type="GO" id="GO:0004673">
    <property type="term" value="F:protein histidine kinase activity"/>
    <property type="evidence" value="ECO:0007669"/>
    <property type="project" value="UniProtKB-EC"/>
</dbReference>
<keyword evidence="6" id="KW-0472">Membrane</keyword>
<keyword evidence="4" id="KW-0808">Transferase</keyword>
<evidence type="ECO:0000256" key="2">
    <source>
        <dbReference type="ARBA" id="ARBA00012438"/>
    </source>
</evidence>
<gene>
    <name evidence="8" type="ORF">Psest_0663</name>
</gene>
<dbReference type="eggNOG" id="COG2202">
    <property type="taxonomic scope" value="Bacteria"/>
</dbReference>
<proteinExistence type="predicted"/>
<feature type="transmembrane region" description="Helical" evidence="6">
    <location>
        <begin position="59"/>
        <end position="81"/>
    </location>
</feature>
<dbReference type="Gene3D" id="3.30.450.20">
    <property type="entry name" value="PAS domain"/>
    <property type="match status" value="4"/>
</dbReference>
<protein>
    <recommendedName>
        <fullName evidence="2">histidine kinase</fullName>
        <ecNumber evidence="2">2.7.13.3</ecNumber>
    </recommendedName>
</protein>
<feature type="domain" description="PAS" evidence="7">
    <location>
        <begin position="95"/>
        <end position="166"/>
    </location>
</feature>
<evidence type="ECO:0000313" key="9">
    <source>
        <dbReference type="Proteomes" id="UP000010820"/>
    </source>
</evidence>
<dbReference type="PANTHER" id="PTHR43304">
    <property type="entry name" value="PHYTOCHROME-LIKE PROTEIN CPH1"/>
    <property type="match status" value="1"/>
</dbReference>
<keyword evidence="6" id="KW-1133">Transmembrane helix</keyword>